<dbReference type="OrthoDB" id="6499973at2759"/>
<dbReference type="PANTHER" id="PTHR11360">
    <property type="entry name" value="MONOCARBOXYLATE TRANSPORTER"/>
    <property type="match status" value="1"/>
</dbReference>
<dbReference type="InterPro" id="IPR050327">
    <property type="entry name" value="Proton-linked_MCT"/>
</dbReference>
<reference evidence="2" key="1">
    <citation type="submission" date="2020-06" db="EMBL/GenBank/DDBJ databases">
        <title>Draft genome of Bugula neritina, a colonial animal packing powerful symbionts and potential medicines.</title>
        <authorList>
            <person name="Rayko M."/>
        </authorList>
    </citation>
    <scope>NUCLEOTIDE SEQUENCE [LARGE SCALE GENOMIC DNA]</scope>
    <source>
        <strain evidence="2">Kwan_BN1</strain>
    </source>
</reference>
<sequence length="202" mass="22166">MTGINRLTLTKDKGYSWVIVLGSFLSHFASVGFAFGTAGNLTIAHQDFFKVDLQQGSLIGTVHVGVLFIFEVLGGFLLIAGVGLSAFSKDLWHAIVLYSIVAGIGVSCCYTASSQILAFHFDRLKYLAFALASLGNFIGIMTWPILSQFLLTKFGYSQAMGIMASAHLLHIIVGSLFFEPQFKLQQDGSQFKPFCFKHHLKE</sequence>
<feature type="transmembrane region" description="Helical" evidence="1">
    <location>
        <begin position="158"/>
        <end position="178"/>
    </location>
</feature>
<name>A0A7J7J8B4_BUGNE</name>
<dbReference type="Gene3D" id="1.20.1250.20">
    <property type="entry name" value="MFS general substrate transporter like domains"/>
    <property type="match status" value="1"/>
</dbReference>
<dbReference type="Proteomes" id="UP000593567">
    <property type="component" value="Unassembled WGS sequence"/>
</dbReference>
<proteinExistence type="predicted"/>
<protein>
    <submittedName>
        <fullName evidence="2">Uncharacterized protein</fullName>
    </submittedName>
</protein>
<feature type="transmembrane region" description="Helical" evidence="1">
    <location>
        <begin position="57"/>
        <end position="79"/>
    </location>
</feature>
<dbReference type="EMBL" id="VXIV02002848">
    <property type="protein sequence ID" value="KAF6022452.1"/>
    <property type="molecule type" value="Genomic_DNA"/>
</dbReference>
<dbReference type="InterPro" id="IPR011701">
    <property type="entry name" value="MFS"/>
</dbReference>
<dbReference type="Pfam" id="PF07690">
    <property type="entry name" value="MFS_1"/>
    <property type="match status" value="1"/>
</dbReference>
<comment type="caution">
    <text evidence="2">The sequence shown here is derived from an EMBL/GenBank/DDBJ whole genome shotgun (WGS) entry which is preliminary data.</text>
</comment>
<keyword evidence="1" id="KW-0812">Transmembrane</keyword>
<feature type="transmembrane region" description="Helical" evidence="1">
    <location>
        <begin position="91"/>
        <end position="112"/>
    </location>
</feature>
<dbReference type="PANTHER" id="PTHR11360:SF284">
    <property type="entry name" value="EG:103B4.3 PROTEIN-RELATED"/>
    <property type="match status" value="1"/>
</dbReference>
<dbReference type="InterPro" id="IPR036259">
    <property type="entry name" value="MFS_trans_sf"/>
</dbReference>
<evidence type="ECO:0000313" key="2">
    <source>
        <dbReference type="EMBL" id="KAF6022452.1"/>
    </source>
</evidence>
<evidence type="ECO:0000256" key="1">
    <source>
        <dbReference type="SAM" id="Phobius"/>
    </source>
</evidence>
<feature type="transmembrane region" description="Helical" evidence="1">
    <location>
        <begin position="124"/>
        <end position="146"/>
    </location>
</feature>
<keyword evidence="1" id="KW-1133">Transmembrane helix</keyword>
<organism evidence="2 3">
    <name type="scientific">Bugula neritina</name>
    <name type="common">Brown bryozoan</name>
    <name type="synonym">Sertularia neritina</name>
    <dbReference type="NCBI Taxonomy" id="10212"/>
    <lineage>
        <taxon>Eukaryota</taxon>
        <taxon>Metazoa</taxon>
        <taxon>Spiralia</taxon>
        <taxon>Lophotrochozoa</taxon>
        <taxon>Bryozoa</taxon>
        <taxon>Gymnolaemata</taxon>
        <taxon>Cheilostomatida</taxon>
        <taxon>Flustrina</taxon>
        <taxon>Buguloidea</taxon>
        <taxon>Bugulidae</taxon>
        <taxon>Bugula</taxon>
    </lineage>
</organism>
<gene>
    <name evidence="2" type="ORF">EB796_019236</name>
</gene>
<keyword evidence="3" id="KW-1185">Reference proteome</keyword>
<accession>A0A7J7J8B4</accession>
<dbReference type="GO" id="GO:0022857">
    <property type="term" value="F:transmembrane transporter activity"/>
    <property type="evidence" value="ECO:0007669"/>
    <property type="project" value="InterPro"/>
</dbReference>
<evidence type="ECO:0000313" key="3">
    <source>
        <dbReference type="Proteomes" id="UP000593567"/>
    </source>
</evidence>
<keyword evidence="1" id="KW-0472">Membrane</keyword>
<dbReference type="SUPFAM" id="SSF103473">
    <property type="entry name" value="MFS general substrate transporter"/>
    <property type="match status" value="1"/>
</dbReference>
<dbReference type="AlphaFoldDB" id="A0A7J7J8B4"/>
<feature type="transmembrane region" description="Helical" evidence="1">
    <location>
        <begin position="15"/>
        <end position="36"/>
    </location>
</feature>